<name>A0A0C9U249_SPHS4</name>
<evidence type="ECO:0000313" key="2">
    <source>
        <dbReference type="EMBL" id="KIJ23147.1"/>
    </source>
</evidence>
<sequence length="49" mass="5410">MSTSQPQMREHARRSSGIYDQENPFAGGSEEGLADLLLPPHLPPHFLPP</sequence>
<dbReference type="AlphaFoldDB" id="A0A0C9U249"/>
<feature type="region of interest" description="Disordered" evidence="1">
    <location>
        <begin position="1"/>
        <end position="49"/>
    </location>
</feature>
<protein>
    <submittedName>
        <fullName evidence="2">Uncharacterized protein</fullName>
    </submittedName>
</protein>
<dbReference type="EMBL" id="KN837785">
    <property type="protein sequence ID" value="KIJ23147.1"/>
    <property type="molecule type" value="Genomic_DNA"/>
</dbReference>
<dbReference type="HOGENOM" id="CLU_3143961_0_0_1"/>
<reference evidence="2 3" key="1">
    <citation type="submission" date="2014-06" db="EMBL/GenBank/DDBJ databases">
        <title>Evolutionary Origins and Diversification of the Mycorrhizal Mutualists.</title>
        <authorList>
            <consortium name="DOE Joint Genome Institute"/>
            <consortium name="Mycorrhizal Genomics Consortium"/>
            <person name="Kohler A."/>
            <person name="Kuo A."/>
            <person name="Nagy L.G."/>
            <person name="Floudas D."/>
            <person name="Copeland A."/>
            <person name="Barry K.W."/>
            <person name="Cichocki N."/>
            <person name="Veneault-Fourrey C."/>
            <person name="LaButti K."/>
            <person name="Lindquist E.A."/>
            <person name="Lipzen A."/>
            <person name="Lundell T."/>
            <person name="Morin E."/>
            <person name="Murat C."/>
            <person name="Riley R."/>
            <person name="Ohm R."/>
            <person name="Sun H."/>
            <person name="Tunlid A."/>
            <person name="Henrissat B."/>
            <person name="Grigoriev I.V."/>
            <person name="Hibbett D.S."/>
            <person name="Martin F."/>
        </authorList>
    </citation>
    <scope>NUCLEOTIDE SEQUENCE [LARGE SCALE GENOMIC DNA]</scope>
    <source>
        <strain evidence="2 3">SS14</strain>
    </source>
</reference>
<proteinExistence type="predicted"/>
<evidence type="ECO:0000256" key="1">
    <source>
        <dbReference type="SAM" id="MobiDB-lite"/>
    </source>
</evidence>
<accession>A0A0C9U249</accession>
<keyword evidence="3" id="KW-1185">Reference proteome</keyword>
<gene>
    <name evidence="2" type="ORF">M422DRAFT_276340</name>
</gene>
<feature type="compositionally biased region" description="Pro residues" evidence="1">
    <location>
        <begin position="40"/>
        <end position="49"/>
    </location>
</feature>
<evidence type="ECO:0000313" key="3">
    <source>
        <dbReference type="Proteomes" id="UP000054279"/>
    </source>
</evidence>
<organism evidence="2 3">
    <name type="scientific">Sphaerobolus stellatus (strain SS14)</name>
    <dbReference type="NCBI Taxonomy" id="990650"/>
    <lineage>
        <taxon>Eukaryota</taxon>
        <taxon>Fungi</taxon>
        <taxon>Dikarya</taxon>
        <taxon>Basidiomycota</taxon>
        <taxon>Agaricomycotina</taxon>
        <taxon>Agaricomycetes</taxon>
        <taxon>Phallomycetidae</taxon>
        <taxon>Geastrales</taxon>
        <taxon>Sphaerobolaceae</taxon>
        <taxon>Sphaerobolus</taxon>
    </lineage>
</organism>
<dbReference type="Proteomes" id="UP000054279">
    <property type="component" value="Unassembled WGS sequence"/>
</dbReference>